<organism evidence="1 2">
    <name type="scientific">Eretmocerus hayati</name>
    <dbReference type="NCBI Taxonomy" id="131215"/>
    <lineage>
        <taxon>Eukaryota</taxon>
        <taxon>Metazoa</taxon>
        <taxon>Ecdysozoa</taxon>
        <taxon>Arthropoda</taxon>
        <taxon>Hexapoda</taxon>
        <taxon>Insecta</taxon>
        <taxon>Pterygota</taxon>
        <taxon>Neoptera</taxon>
        <taxon>Endopterygota</taxon>
        <taxon>Hymenoptera</taxon>
        <taxon>Apocrita</taxon>
        <taxon>Proctotrupomorpha</taxon>
        <taxon>Chalcidoidea</taxon>
        <taxon>Aphelinidae</taxon>
        <taxon>Aphelininae</taxon>
        <taxon>Eretmocerus</taxon>
    </lineage>
</organism>
<dbReference type="Proteomes" id="UP001239111">
    <property type="component" value="Chromosome 3"/>
</dbReference>
<gene>
    <name evidence="1" type="ORF">QAD02_005333</name>
</gene>
<comment type="caution">
    <text evidence="1">The sequence shown here is derived from an EMBL/GenBank/DDBJ whole genome shotgun (WGS) entry which is preliminary data.</text>
</comment>
<accession>A0ACC2NT85</accession>
<evidence type="ECO:0000313" key="2">
    <source>
        <dbReference type="Proteomes" id="UP001239111"/>
    </source>
</evidence>
<sequence>MYRSGCNTTSTGSLCEGKESFYKKMLELQDKLRKSEEERIRLEERFKLLTEESKIRHQACINRLRMRYVEFLEEQRARDERNGKLLNALDRVDTSLVLMTAKTERLNMLRSMISSEPCILSSYRLPVSNWDSVSRRLDFHLAEREPSTALLTSLNPPAPTIPIVEPPVPAAASTPENDLDPLEALRKLSFLSPPSPVPQQQQKLDGYLNKIRDQLEHESRESSEQNTSGDLLNASPFSEDEEAVAGQRRQSFASLRSLNLDDPRRIIQQNNEMLAAMAAEDSADDENDGIEDDYDHSVDIDTWMPDDQDVDVGELSAPSKSESRLRPRTKLESIEEVEPSEDEEQAAPEKDPINHAEMPSQKLDVDEFDLRLEEMKSRIRRNSMIHQQQANHSFGNSDHQENQHQLQSGQRQEYHEDATDLEETVDQKMDQEYSEQVIQQQQQHQYSENYNQQPQLDAYSDDTGEKQTKNSNDSDQQLQEQHPDPVDSNRQPSDHQQHSAEDLEVQQIEQQQYQYSEDPNQVTTDQQQYNYSEDSNQQQYQYSEDPNQQQYEPSTDPNQSQIDQQLYQYSEDPNQQKTDQQQYAYPEDPNQQQEDQQQYQYSEDPNQQQYQYSEDPNQQYAYDANATYADYGNQQYADGQYTEYTEQQYQQYDQEYQQYEYSEYTEQPQQMSETGSNEQQAEDYSQAYEQRSADQTQSAEVLEHSQSENVDGGSEQPEKAGSTKTTSGSSRPATGTANKSKEKKKDVIASILDSDSESFIERNLSNTESDFDFN</sequence>
<protein>
    <submittedName>
        <fullName evidence="1">Uncharacterized protein</fullName>
    </submittedName>
</protein>
<dbReference type="EMBL" id="CM056743">
    <property type="protein sequence ID" value="KAJ8674071.1"/>
    <property type="molecule type" value="Genomic_DNA"/>
</dbReference>
<reference evidence="1" key="1">
    <citation type="submission" date="2023-04" db="EMBL/GenBank/DDBJ databases">
        <title>A chromosome-level genome assembly of the parasitoid wasp Eretmocerus hayati.</title>
        <authorList>
            <person name="Zhong Y."/>
            <person name="Liu S."/>
            <person name="Liu Y."/>
        </authorList>
    </citation>
    <scope>NUCLEOTIDE SEQUENCE</scope>
    <source>
        <strain evidence="1">ZJU_SS_LIU_2023</strain>
    </source>
</reference>
<name>A0ACC2NT85_9HYME</name>
<proteinExistence type="predicted"/>
<keyword evidence="2" id="KW-1185">Reference proteome</keyword>
<evidence type="ECO:0000313" key="1">
    <source>
        <dbReference type="EMBL" id="KAJ8674071.1"/>
    </source>
</evidence>